<dbReference type="AlphaFoldDB" id="R7VFZ3"/>
<reference evidence="1 3" key="2">
    <citation type="journal article" date="2013" name="Nature">
        <title>Insights into bilaterian evolution from three spiralian genomes.</title>
        <authorList>
            <person name="Simakov O."/>
            <person name="Marletaz F."/>
            <person name="Cho S.J."/>
            <person name="Edsinger-Gonzales E."/>
            <person name="Havlak P."/>
            <person name="Hellsten U."/>
            <person name="Kuo D.H."/>
            <person name="Larsson T."/>
            <person name="Lv J."/>
            <person name="Arendt D."/>
            <person name="Savage R."/>
            <person name="Osoegawa K."/>
            <person name="de Jong P."/>
            <person name="Grimwood J."/>
            <person name="Chapman J.A."/>
            <person name="Shapiro H."/>
            <person name="Aerts A."/>
            <person name="Otillar R.P."/>
            <person name="Terry A.Y."/>
            <person name="Boore J.L."/>
            <person name="Grigoriev I.V."/>
            <person name="Lindberg D.R."/>
            <person name="Seaver E.C."/>
            <person name="Weisblat D.A."/>
            <person name="Putnam N.H."/>
            <person name="Rokhsar D.S."/>
        </authorList>
    </citation>
    <scope>NUCLEOTIDE SEQUENCE</scope>
    <source>
        <strain evidence="1 3">I ESC-2004</strain>
    </source>
</reference>
<organism evidence="1">
    <name type="scientific">Capitella teleta</name>
    <name type="common">Polychaete worm</name>
    <dbReference type="NCBI Taxonomy" id="283909"/>
    <lineage>
        <taxon>Eukaryota</taxon>
        <taxon>Metazoa</taxon>
        <taxon>Spiralia</taxon>
        <taxon>Lophotrochozoa</taxon>
        <taxon>Annelida</taxon>
        <taxon>Polychaeta</taxon>
        <taxon>Sedentaria</taxon>
        <taxon>Scolecida</taxon>
        <taxon>Capitellidae</taxon>
        <taxon>Capitella</taxon>
    </lineage>
</organism>
<protein>
    <submittedName>
        <fullName evidence="1 2">Uncharacterized protein</fullName>
    </submittedName>
</protein>
<evidence type="ECO:0000313" key="2">
    <source>
        <dbReference type="EnsemblMetazoa" id="CapteP185964"/>
    </source>
</evidence>
<dbReference type="Proteomes" id="UP000014760">
    <property type="component" value="Unassembled WGS sequence"/>
</dbReference>
<dbReference type="EMBL" id="KB292335">
    <property type="protein sequence ID" value="ELU17758.1"/>
    <property type="molecule type" value="Genomic_DNA"/>
</dbReference>
<accession>R7VFZ3</accession>
<dbReference type="EMBL" id="AMQN01016718">
    <property type="status" value="NOT_ANNOTATED_CDS"/>
    <property type="molecule type" value="Genomic_DNA"/>
</dbReference>
<keyword evidence="3" id="KW-1185">Reference proteome</keyword>
<evidence type="ECO:0000313" key="3">
    <source>
        <dbReference type="Proteomes" id="UP000014760"/>
    </source>
</evidence>
<sequence length="220" mass="25372">MFYYLGDSMVISDLSIALEVYAKVQHVSDQGSFMIIGRVLENGVGGRGCMRFNFDSPFKRRKTKTMFNVIPIAVLLLIVAELIEACPKHDIYEDYRTWTGENVTRESVQDECRVICRKDTDLAECIKRCQKNTEKPTTMLCLRIMLTCVFIAGLAGPIKACNYDIYQEYRLWFGGNITREVVQDDCKNTVCRSDKETEECTTKCQQEFEDILYDAMHIIF</sequence>
<proteinExistence type="predicted"/>
<gene>
    <name evidence="1" type="ORF">CAPTEDRAFT_185964</name>
</gene>
<name>R7VFZ3_CAPTE</name>
<dbReference type="EMBL" id="AMQN01016717">
    <property type="status" value="NOT_ANNOTATED_CDS"/>
    <property type="molecule type" value="Genomic_DNA"/>
</dbReference>
<dbReference type="HOGENOM" id="CLU_1257114_0_0_1"/>
<reference evidence="2" key="3">
    <citation type="submission" date="2015-06" db="UniProtKB">
        <authorList>
            <consortium name="EnsemblMetazoa"/>
        </authorList>
    </citation>
    <scope>IDENTIFICATION</scope>
</reference>
<reference evidence="3" key="1">
    <citation type="submission" date="2012-12" db="EMBL/GenBank/DDBJ databases">
        <authorList>
            <person name="Hellsten U."/>
            <person name="Grimwood J."/>
            <person name="Chapman J.A."/>
            <person name="Shapiro H."/>
            <person name="Aerts A."/>
            <person name="Otillar R.P."/>
            <person name="Terry A.Y."/>
            <person name="Boore J.L."/>
            <person name="Simakov O."/>
            <person name="Marletaz F."/>
            <person name="Cho S.-J."/>
            <person name="Edsinger-Gonzales E."/>
            <person name="Havlak P."/>
            <person name="Kuo D.-H."/>
            <person name="Larsson T."/>
            <person name="Lv J."/>
            <person name="Arendt D."/>
            <person name="Savage R."/>
            <person name="Osoegawa K."/>
            <person name="de Jong P."/>
            <person name="Lindberg D.R."/>
            <person name="Seaver E.C."/>
            <person name="Weisblat D.A."/>
            <person name="Putnam N.H."/>
            <person name="Grigoriev I.V."/>
            <person name="Rokhsar D.S."/>
        </authorList>
    </citation>
    <scope>NUCLEOTIDE SEQUENCE</scope>
    <source>
        <strain evidence="3">I ESC-2004</strain>
    </source>
</reference>
<evidence type="ECO:0000313" key="1">
    <source>
        <dbReference type="EMBL" id="ELU17758.1"/>
    </source>
</evidence>
<dbReference type="EnsemblMetazoa" id="CapteT185964">
    <property type="protein sequence ID" value="CapteP185964"/>
    <property type="gene ID" value="CapteG185964"/>
</dbReference>